<evidence type="ECO:0000313" key="4">
    <source>
        <dbReference type="Proteomes" id="UP001391051"/>
    </source>
</evidence>
<keyword evidence="2" id="KW-0732">Signal</keyword>
<reference evidence="3 4" key="1">
    <citation type="submission" date="2023-01" db="EMBL/GenBank/DDBJ databases">
        <title>Analysis of 21 Apiospora genomes using comparative genomics revels a genus with tremendous synthesis potential of carbohydrate active enzymes and secondary metabolites.</title>
        <authorList>
            <person name="Sorensen T."/>
        </authorList>
    </citation>
    <scope>NUCLEOTIDE SEQUENCE [LARGE SCALE GENOMIC DNA]</scope>
    <source>
        <strain evidence="3 4">CBS 24483</strain>
    </source>
</reference>
<keyword evidence="4" id="KW-1185">Reference proteome</keyword>
<gene>
    <name evidence="3" type="ORF">PG986_013112</name>
</gene>
<organism evidence="3 4">
    <name type="scientific">Apiospora aurea</name>
    <dbReference type="NCBI Taxonomy" id="335848"/>
    <lineage>
        <taxon>Eukaryota</taxon>
        <taxon>Fungi</taxon>
        <taxon>Dikarya</taxon>
        <taxon>Ascomycota</taxon>
        <taxon>Pezizomycotina</taxon>
        <taxon>Sordariomycetes</taxon>
        <taxon>Xylariomycetidae</taxon>
        <taxon>Amphisphaeriales</taxon>
        <taxon>Apiosporaceae</taxon>
        <taxon>Apiospora</taxon>
    </lineage>
</organism>
<protein>
    <submittedName>
        <fullName evidence="3">Uncharacterized protein</fullName>
    </submittedName>
</protein>
<evidence type="ECO:0000256" key="1">
    <source>
        <dbReference type="SAM" id="MobiDB-lite"/>
    </source>
</evidence>
<evidence type="ECO:0000256" key="2">
    <source>
        <dbReference type="SAM" id="SignalP"/>
    </source>
</evidence>
<dbReference type="PANTHER" id="PTHR40640:SF1">
    <property type="entry name" value="ANCHORED GLYCOPROTEIN, PUTATIVE (AFU_ORTHOLOGUE AFUA_8G04860)-RELATED"/>
    <property type="match status" value="1"/>
</dbReference>
<sequence length="218" mass="21491">MSSIKALMLLSAAGLATAQTTVMDMFLPGSEGENFEASVVSAMTKPPKIEYFVTCAPNAEECGLGPGATVIMAPGSYAFGLNEPPAFTMSVNCEVEHSTGVCTKMVGGSEANDPGTETETMTDFKSEDFFMPVTVTGGLEKLAAFTDGSAAFQPAPTAAASSPSSGSGSSGAASAAASPSSGGAAPTSSSTGEATLPQITQHAVLAGVAALVGGAMAL</sequence>
<dbReference type="EMBL" id="JAQQWE010000009">
    <property type="protein sequence ID" value="KAK7940725.1"/>
    <property type="molecule type" value="Genomic_DNA"/>
</dbReference>
<dbReference type="RefSeq" id="XP_066693477.1">
    <property type="nucleotide sequence ID" value="XM_066849334.1"/>
</dbReference>
<name>A0ABR1PUN7_9PEZI</name>
<dbReference type="GeneID" id="92082396"/>
<proteinExistence type="predicted"/>
<feature type="chain" id="PRO_5045244904" evidence="2">
    <location>
        <begin position="19"/>
        <end position="218"/>
    </location>
</feature>
<evidence type="ECO:0000313" key="3">
    <source>
        <dbReference type="EMBL" id="KAK7940725.1"/>
    </source>
</evidence>
<feature type="region of interest" description="Disordered" evidence="1">
    <location>
        <begin position="153"/>
        <end position="193"/>
    </location>
</feature>
<accession>A0ABR1PUN7</accession>
<dbReference type="PANTHER" id="PTHR40640">
    <property type="entry name" value="ANCHORED GLYCOPROTEIN, PUTATIVE (AFU_ORTHOLOGUE AFUA_8G04860)-RELATED"/>
    <property type="match status" value="1"/>
</dbReference>
<feature type="signal peptide" evidence="2">
    <location>
        <begin position="1"/>
        <end position="18"/>
    </location>
</feature>
<comment type="caution">
    <text evidence="3">The sequence shown here is derived from an EMBL/GenBank/DDBJ whole genome shotgun (WGS) entry which is preliminary data.</text>
</comment>
<feature type="compositionally biased region" description="Low complexity" evidence="1">
    <location>
        <begin position="153"/>
        <end position="192"/>
    </location>
</feature>
<dbReference type="Proteomes" id="UP001391051">
    <property type="component" value="Unassembled WGS sequence"/>
</dbReference>